<dbReference type="Pfam" id="PF01381">
    <property type="entry name" value="HTH_3"/>
    <property type="match status" value="1"/>
</dbReference>
<gene>
    <name evidence="3" type="ORF">GXP67_09100</name>
</gene>
<dbReference type="Gene3D" id="1.10.260.40">
    <property type="entry name" value="lambda repressor-like DNA-binding domains"/>
    <property type="match status" value="1"/>
</dbReference>
<dbReference type="SMART" id="SM00530">
    <property type="entry name" value="HTH_XRE"/>
    <property type="match status" value="1"/>
</dbReference>
<feature type="domain" description="HTH cro/C1-type" evidence="2">
    <location>
        <begin position="7"/>
        <end position="61"/>
    </location>
</feature>
<dbReference type="GO" id="GO:0003677">
    <property type="term" value="F:DNA binding"/>
    <property type="evidence" value="ECO:0007669"/>
    <property type="project" value="UniProtKB-KW"/>
</dbReference>
<dbReference type="EMBL" id="CP048222">
    <property type="protein sequence ID" value="QHT66803.1"/>
    <property type="molecule type" value="Genomic_DNA"/>
</dbReference>
<evidence type="ECO:0000256" key="1">
    <source>
        <dbReference type="ARBA" id="ARBA00023125"/>
    </source>
</evidence>
<evidence type="ECO:0000259" key="2">
    <source>
        <dbReference type="PROSITE" id="PS50943"/>
    </source>
</evidence>
<protein>
    <submittedName>
        <fullName evidence="3">Helix-turn-helix transcriptional regulator</fullName>
    </submittedName>
</protein>
<dbReference type="InterPro" id="IPR050807">
    <property type="entry name" value="TransReg_Diox_bact_type"/>
</dbReference>
<dbReference type="RefSeq" id="WP_162442856.1">
    <property type="nucleotide sequence ID" value="NZ_CP048222.1"/>
</dbReference>
<accession>A0A6C0GG97</accession>
<dbReference type="PANTHER" id="PTHR46797:SF1">
    <property type="entry name" value="METHYLPHOSPHONATE SYNTHASE"/>
    <property type="match status" value="1"/>
</dbReference>
<reference evidence="3 4" key="1">
    <citation type="submission" date="2020-01" db="EMBL/GenBank/DDBJ databases">
        <authorList>
            <person name="Kim M.K."/>
        </authorList>
    </citation>
    <scope>NUCLEOTIDE SEQUENCE [LARGE SCALE GENOMIC DNA]</scope>
    <source>
        <strain evidence="3 4">172606-1</strain>
    </source>
</reference>
<evidence type="ECO:0000313" key="3">
    <source>
        <dbReference type="EMBL" id="QHT66803.1"/>
    </source>
</evidence>
<dbReference type="GO" id="GO:0005829">
    <property type="term" value="C:cytosol"/>
    <property type="evidence" value="ECO:0007669"/>
    <property type="project" value="TreeGrafter"/>
</dbReference>
<dbReference type="CDD" id="cd00093">
    <property type="entry name" value="HTH_XRE"/>
    <property type="match status" value="1"/>
</dbReference>
<dbReference type="KEGG" id="rhoz:GXP67_09100"/>
<dbReference type="GO" id="GO:0003700">
    <property type="term" value="F:DNA-binding transcription factor activity"/>
    <property type="evidence" value="ECO:0007669"/>
    <property type="project" value="TreeGrafter"/>
</dbReference>
<dbReference type="Proteomes" id="UP000480178">
    <property type="component" value="Chromosome"/>
</dbReference>
<keyword evidence="4" id="KW-1185">Reference proteome</keyword>
<dbReference type="PANTHER" id="PTHR46797">
    <property type="entry name" value="HTH-TYPE TRANSCRIPTIONAL REGULATOR"/>
    <property type="match status" value="1"/>
</dbReference>
<dbReference type="InterPro" id="IPR010982">
    <property type="entry name" value="Lambda_DNA-bd_dom_sf"/>
</dbReference>
<evidence type="ECO:0000313" key="4">
    <source>
        <dbReference type="Proteomes" id="UP000480178"/>
    </source>
</evidence>
<sequence length="120" mass="13980">MKIGNKIRKLRELRNFTQEYMAAQLNLSQTAYCKIEKDETKVSIVRLEQIAKILSISVKEILSFDEQSFFGNMSPHPNTGHGIPHSVIPEEKKLYESRIHQLKEENKHLRDLILYLQKGS</sequence>
<dbReference type="AlphaFoldDB" id="A0A6C0GG97"/>
<dbReference type="SUPFAM" id="SSF47413">
    <property type="entry name" value="lambda repressor-like DNA-binding domains"/>
    <property type="match status" value="1"/>
</dbReference>
<proteinExistence type="predicted"/>
<dbReference type="InterPro" id="IPR001387">
    <property type="entry name" value="Cro/C1-type_HTH"/>
</dbReference>
<organism evidence="3 4">
    <name type="scientific">Rhodocytophaga rosea</name>
    <dbReference type="NCBI Taxonomy" id="2704465"/>
    <lineage>
        <taxon>Bacteria</taxon>
        <taxon>Pseudomonadati</taxon>
        <taxon>Bacteroidota</taxon>
        <taxon>Cytophagia</taxon>
        <taxon>Cytophagales</taxon>
        <taxon>Rhodocytophagaceae</taxon>
        <taxon>Rhodocytophaga</taxon>
    </lineage>
</organism>
<name>A0A6C0GG97_9BACT</name>
<keyword evidence="1" id="KW-0238">DNA-binding</keyword>
<dbReference type="PROSITE" id="PS50943">
    <property type="entry name" value="HTH_CROC1"/>
    <property type="match status" value="1"/>
</dbReference>